<gene>
    <name evidence="7" type="ORF">PoMZ_11495</name>
</gene>
<keyword evidence="4 6" id="KW-0472">Membrane</keyword>
<dbReference type="GO" id="GO:0016020">
    <property type="term" value="C:membrane"/>
    <property type="evidence" value="ECO:0007669"/>
    <property type="project" value="UniProtKB-SubCell"/>
</dbReference>
<comment type="subcellular location">
    <subcellularLocation>
        <location evidence="1">Membrane</location>
        <topology evidence="1">Multi-pass membrane protein</topology>
    </subcellularLocation>
</comment>
<sequence>MSSSPSPSTIKAVQVASLFTIAASSGAKLGLSIFAVPRLLESPGPLMLQQWDRMFVSGRAILPAADVLSALGFSYLAYSRVFGERTAKMYALAAALSVGIVPYTFLVMSRTNNKLRRRAELTKSMSITDESLESAEVREGDKFLVDHWGVLNLGRTAMLAAAGLVGLYASL</sequence>
<reference evidence="7 8" key="1">
    <citation type="journal article" date="2019" name="Mol. Biol. Evol.">
        <title>Blast fungal genomes show frequent chromosomal changes, gene gains and losses, and effector gene turnover.</title>
        <authorList>
            <person name="Gomez Luciano L.B."/>
            <person name="Jason Tsai I."/>
            <person name="Chuma I."/>
            <person name="Tosa Y."/>
            <person name="Chen Y.H."/>
            <person name="Li J.Y."/>
            <person name="Li M.Y."/>
            <person name="Jade Lu M.Y."/>
            <person name="Nakayashiki H."/>
            <person name="Li W.H."/>
        </authorList>
    </citation>
    <scope>NUCLEOTIDE SEQUENCE [LARGE SCALE GENOMIC DNA]</scope>
    <source>
        <strain evidence="7">MZ5-1-6</strain>
    </source>
</reference>
<keyword evidence="2 6" id="KW-0812">Transmembrane</keyword>
<comment type="similarity">
    <text evidence="5">Belongs to the anthrone oxygenase family.</text>
</comment>
<feature type="transmembrane region" description="Helical" evidence="6">
    <location>
        <begin position="60"/>
        <end position="78"/>
    </location>
</feature>
<dbReference type="Proteomes" id="UP000294847">
    <property type="component" value="Chromosome 5"/>
</dbReference>
<protein>
    <recommendedName>
        <fullName evidence="9">DUF1772-domain-containing protein</fullName>
    </recommendedName>
</protein>
<evidence type="ECO:0000256" key="6">
    <source>
        <dbReference type="SAM" id="Phobius"/>
    </source>
</evidence>
<feature type="transmembrane region" description="Helical" evidence="6">
    <location>
        <begin position="90"/>
        <end position="108"/>
    </location>
</feature>
<evidence type="ECO:0000256" key="2">
    <source>
        <dbReference type="ARBA" id="ARBA00022692"/>
    </source>
</evidence>
<evidence type="ECO:0000256" key="5">
    <source>
        <dbReference type="ARBA" id="ARBA00034313"/>
    </source>
</evidence>
<dbReference type="InterPro" id="IPR013901">
    <property type="entry name" value="Anthrone_oxy"/>
</dbReference>
<dbReference type="PANTHER" id="PTHR35042">
    <property type="entry name" value="ANTHRONE OXYGENASE ENCC"/>
    <property type="match status" value="1"/>
</dbReference>
<dbReference type="Pfam" id="PF08592">
    <property type="entry name" value="Anthrone_oxy"/>
    <property type="match status" value="1"/>
</dbReference>
<proteinExistence type="inferred from homology"/>
<evidence type="ECO:0008006" key="9">
    <source>
        <dbReference type="Google" id="ProtNLM"/>
    </source>
</evidence>
<organism evidence="7 8">
    <name type="scientific">Pyricularia oryzae</name>
    <name type="common">Rice blast fungus</name>
    <name type="synonym">Magnaporthe oryzae</name>
    <dbReference type="NCBI Taxonomy" id="318829"/>
    <lineage>
        <taxon>Eukaryota</taxon>
        <taxon>Fungi</taxon>
        <taxon>Dikarya</taxon>
        <taxon>Ascomycota</taxon>
        <taxon>Pezizomycotina</taxon>
        <taxon>Sordariomycetes</taxon>
        <taxon>Sordariomycetidae</taxon>
        <taxon>Magnaporthales</taxon>
        <taxon>Pyriculariaceae</taxon>
        <taxon>Pyricularia</taxon>
    </lineage>
</organism>
<evidence type="ECO:0000256" key="4">
    <source>
        <dbReference type="ARBA" id="ARBA00023136"/>
    </source>
</evidence>
<evidence type="ECO:0000256" key="1">
    <source>
        <dbReference type="ARBA" id="ARBA00004141"/>
    </source>
</evidence>
<dbReference type="EMBL" id="CP034208">
    <property type="protein sequence ID" value="QBZ62612.1"/>
    <property type="molecule type" value="Genomic_DNA"/>
</dbReference>
<evidence type="ECO:0000313" key="7">
    <source>
        <dbReference type="EMBL" id="QBZ62612.1"/>
    </source>
</evidence>
<keyword evidence="3 6" id="KW-1133">Transmembrane helix</keyword>
<evidence type="ECO:0000256" key="3">
    <source>
        <dbReference type="ARBA" id="ARBA00022989"/>
    </source>
</evidence>
<dbReference type="PANTHER" id="PTHR35042:SF1">
    <property type="entry name" value="DUF1772-DOMAIN-CONTAINING PROTEIN"/>
    <property type="match status" value="1"/>
</dbReference>
<accession>A0A4P7NKM3</accession>
<dbReference type="AlphaFoldDB" id="A0A4P7NKM3"/>
<feature type="transmembrane region" description="Helical" evidence="6">
    <location>
        <begin position="12"/>
        <end position="40"/>
    </location>
</feature>
<evidence type="ECO:0000313" key="8">
    <source>
        <dbReference type="Proteomes" id="UP000294847"/>
    </source>
</evidence>
<name>A0A4P7NKM3_PYROR</name>